<dbReference type="InterPro" id="IPR001708">
    <property type="entry name" value="YidC/ALB3/OXA1/COX18"/>
</dbReference>
<dbReference type="Proteomes" id="UP000682951">
    <property type="component" value="Unassembled WGS sequence"/>
</dbReference>
<keyword evidence="4 13" id="KW-0813">Transport</keyword>
<comment type="similarity">
    <text evidence="2 13">Belongs to the OXA1/ALB3/YidC family. Type 1 subfamily.</text>
</comment>
<feature type="transmembrane region" description="Helical" evidence="13">
    <location>
        <begin position="435"/>
        <end position="452"/>
    </location>
</feature>
<feature type="domain" description="Membrane insertase YidC/Oxa/ALB C-terminal" evidence="14">
    <location>
        <begin position="329"/>
        <end position="508"/>
    </location>
</feature>
<keyword evidence="8 13" id="KW-1133">Transmembrane helix</keyword>
<keyword evidence="5 13" id="KW-1003">Cell membrane</keyword>
<dbReference type="HAMAP" id="MF_01810">
    <property type="entry name" value="YidC_type1"/>
    <property type="match status" value="1"/>
</dbReference>
<dbReference type="NCBIfam" id="NF002357">
    <property type="entry name" value="PRK01318.2-4"/>
    <property type="match status" value="1"/>
</dbReference>
<keyword evidence="7 13" id="KW-0653">Protein transport</keyword>
<comment type="caution">
    <text evidence="16">The sequence shown here is derived from an EMBL/GenBank/DDBJ whole genome shotgun (WGS) entry which is preliminary data.</text>
</comment>
<feature type="domain" description="Membrane insertase YidC N-terminal" evidence="15">
    <location>
        <begin position="248"/>
        <end position="317"/>
    </location>
</feature>
<evidence type="ECO:0000313" key="17">
    <source>
        <dbReference type="Proteomes" id="UP000682951"/>
    </source>
</evidence>
<organism evidence="16 17">
    <name type="scientific">Campylobacter anatolicus</name>
    <dbReference type="NCBI Taxonomy" id="2829105"/>
    <lineage>
        <taxon>Bacteria</taxon>
        <taxon>Pseudomonadati</taxon>
        <taxon>Campylobacterota</taxon>
        <taxon>Epsilonproteobacteria</taxon>
        <taxon>Campylobacterales</taxon>
        <taxon>Campylobacteraceae</taxon>
        <taxon>Campylobacter</taxon>
    </lineage>
</organism>
<dbReference type="NCBIfam" id="TIGR03592">
    <property type="entry name" value="yidC_oxa1_cterm"/>
    <property type="match status" value="1"/>
</dbReference>
<evidence type="ECO:0000256" key="7">
    <source>
        <dbReference type="ARBA" id="ARBA00022927"/>
    </source>
</evidence>
<keyword evidence="6 13" id="KW-0812">Transmembrane</keyword>
<evidence type="ECO:0000256" key="8">
    <source>
        <dbReference type="ARBA" id="ARBA00022989"/>
    </source>
</evidence>
<feature type="transmembrane region" description="Helical" evidence="13">
    <location>
        <begin position="12"/>
        <end position="29"/>
    </location>
</feature>
<evidence type="ECO:0000256" key="1">
    <source>
        <dbReference type="ARBA" id="ARBA00004429"/>
    </source>
</evidence>
<comment type="subunit">
    <text evidence="13">Interacts with the Sec translocase complex via SecD. Specifically interacts with transmembrane segments of nascent integral membrane proteins during membrane integration.</text>
</comment>
<keyword evidence="9 13" id="KW-0472">Membrane</keyword>
<dbReference type="InterPro" id="IPR047196">
    <property type="entry name" value="YidC_ALB_C"/>
</dbReference>
<dbReference type="CDD" id="cd19960">
    <property type="entry name" value="YidC_peri"/>
    <property type="match status" value="1"/>
</dbReference>
<dbReference type="InterPro" id="IPR019998">
    <property type="entry name" value="Membr_insert_YidC"/>
</dbReference>
<protein>
    <recommendedName>
        <fullName evidence="3 13">Membrane protein insertase YidC</fullName>
    </recommendedName>
    <alternativeName>
        <fullName evidence="12 13">Foldase YidC</fullName>
    </alternativeName>
    <alternativeName>
        <fullName evidence="11 13">Membrane integrase YidC</fullName>
    </alternativeName>
    <alternativeName>
        <fullName evidence="13">Membrane protein YidC</fullName>
    </alternativeName>
</protein>
<gene>
    <name evidence="13 16" type="primary">yidC</name>
    <name evidence="16" type="ORF">KDD93_06115</name>
</gene>
<sequence>MDKLSTQKRVLLATLLSIIFFIVYDYFLIPKNALIEQNQTTQIQQPIAQNNAAPVANASLTPVTTSNSQGQIIATIKAKKYEILIDNLGRISKFYLNEAKYKTEDGSRIELTNSSPLPLEMRFSDTIINEQAFNTSYTADVSEIEVKDGESKTINLTQKLQNLTVNKRLTFYPDGNYDIGVVLDRQTQYFISPGLRPNVVVDNYTIHGALLRHTDESLTILEDDDLEGSEKFDNITIAADSDRYYTTLFYSFDKPMSVVMSTDAKNNAVVFVSENGNFKASGYIGAKEHRVLDSIDKRLNDVIEYGWFTFIAKPMFAFLNFLHSYIGNWGWAIVMLTLVIRLVLFPLTYKGMLSMNKLKDLAPKVKELQAKYKGDPQKLNASMMELYKKNGANPMGGCLPILLQIPVFFAIYRVLLNAIELKGAEWILWIHDLSIMDPYFILPILMGVTMFLQQRLTPTTFTDPMQEKIMKYLPLIFTFFFVTFPAGLTLYWFVNNVCSVIQQIFVNKLFEKHRKAKAEVKA</sequence>
<reference evidence="16 17" key="1">
    <citation type="submission" date="2021-04" db="EMBL/GenBank/DDBJ databases">
        <title>Molecular and phenotypic characterization and identification of bacterial isolates recovered from the Anatolian ground squirrels (Spermophilus xanthoprymnus) and which have the potential to form a new species in the Campylobacter genus.</title>
        <authorList>
            <person name="Aydin F."/>
            <person name="Abay S."/>
            <person name="Kayman T."/>
            <person name="Karakaya E."/>
            <person name="Mustak H.K."/>
            <person name="Mustak I.B."/>
            <person name="Bilgin N."/>
            <person name="Duzler A."/>
            <person name="Sahin O."/>
            <person name="Guran O."/>
            <person name="Saticioglu I.B."/>
        </authorList>
    </citation>
    <scope>NUCLEOTIDE SEQUENCE [LARGE SCALE GENOMIC DNA]</scope>
    <source>
        <strain evidence="17">faydin-G24</strain>
    </source>
</reference>
<keyword evidence="10 13" id="KW-0143">Chaperone</keyword>
<dbReference type="InterPro" id="IPR028053">
    <property type="entry name" value="Membr_insert_YidC_N"/>
</dbReference>
<dbReference type="RefSeq" id="WP_212142111.1">
    <property type="nucleotide sequence ID" value="NZ_JAGSSW010000005.1"/>
</dbReference>
<evidence type="ECO:0000256" key="5">
    <source>
        <dbReference type="ARBA" id="ARBA00022475"/>
    </source>
</evidence>
<feature type="transmembrane region" description="Helical" evidence="13">
    <location>
        <begin position="329"/>
        <end position="349"/>
    </location>
</feature>
<evidence type="ECO:0000256" key="11">
    <source>
        <dbReference type="ARBA" id="ARBA00033245"/>
    </source>
</evidence>
<dbReference type="PANTHER" id="PTHR12428:SF65">
    <property type="entry name" value="CYTOCHROME C OXIDASE ASSEMBLY PROTEIN COX18, MITOCHONDRIAL"/>
    <property type="match status" value="1"/>
</dbReference>
<dbReference type="InterPro" id="IPR028055">
    <property type="entry name" value="YidC/Oxa/ALB_C"/>
</dbReference>
<evidence type="ECO:0000256" key="10">
    <source>
        <dbReference type="ARBA" id="ARBA00023186"/>
    </source>
</evidence>
<name>A0ABS5HJ42_9BACT</name>
<dbReference type="Pfam" id="PF14849">
    <property type="entry name" value="YidC_periplas"/>
    <property type="match status" value="1"/>
</dbReference>
<evidence type="ECO:0000256" key="4">
    <source>
        <dbReference type="ARBA" id="ARBA00022448"/>
    </source>
</evidence>
<evidence type="ECO:0000259" key="15">
    <source>
        <dbReference type="Pfam" id="PF14849"/>
    </source>
</evidence>
<dbReference type="PRINTS" id="PR00701">
    <property type="entry name" value="60KDINNERMP"/>
</dbReference>
<evidence type="ECO:0000313" key="16">
    <source>
        <dbReference type="EMBL" id="MBR8464147.1"/>
    </source>
</evidence>
<dbReference type="InterPro" id="IPR038221">
    <property type="entry name" value="YidC_periplasmic_sf"/>
</dbReference>
<feature type="transmembrane region" description="Helical" evidence="13">
    <location>
        <begin position="392"/>
        <end position="415"/>
    </location>
</feature>
<keyword evidence="17" id="KW-1185">Reference proteome</keyword>
<comment type="function">
    <text evidence="13">Required for the insertion and/or proper folding and/or complex formation of integral membrane proteins into the membrane. Involved in integration of membrane proteins that insert both dependently and independently of the Sec translocase complex, as well as at least some lipoproteins. Aids folding of multispanning membrane proteins.</text>
</comment>
<dbReference type="CDD" id="cd20070">
    <property type="entry name" value="5TM_YidC_Alb3"/>
    <property type="match status" value="1"/>
</dbReference>
<evidence type="ECO:0000256" key="3">
    <source>
        <dbReference type="ARBA" id="ARBA00015325"/>
    </source>
</evidence>
<dbReference type="NCBIfam" id="TIGR03593">
    <property type="entry name" value="yidC_nterm"/>
    <property type="match status" value="1"/>
</dbReference>
<dbReference type="PRINTS" id="PR01900">
    <property type="entry name" value="YIDCPROTEIN"/>
</dbReference>
<evidence type="ECO:0000256" key="9">
    <source>
        <dbReference type="ARBA" id="ARBA00023136"/>
    </source>
</evidence>
<dbReference type="Pfam" id="PF02096">
    <property type="entry name" value="60KD_IMP"/>
    <property type="match status" value="1"/>
</dbReference>
<comment type="subcellular location">
    <subcellularLocation>
        <location evidence="1">Cell inner membrane</location>
        <topology evidence="1">Multi-pass membrane protein</topology>
    </subcellularLocation>
    <subcellularLocation>
        <location evidence="13">Cell membrane</location>
        <topology evidence="13">Multi-pass membrane protein</topology>
    </subcellularLocation>
</comment>
<dbReference type="Gene3D" id="2.70.98.90">
    <property type="match status" value="1"/>
</dbReference>
<evidence type="ECO:0000256" key="6">
    <source>
        <dbReference type="ARBA" id="ARBA00022692"/>
    </source>
</evidence>
<evidence type="ECO:0000256" key="13">
    <source>
        <dbReference type="HAMAP-Rule" id="MF_01810"/>
    </source>
</evidence>
<feature type="transmembrane region" description="Helical" evidence="13">
    <location>
        <begin position="472"/>
        <end position="494"/>
    </location>
</feature>
<proteinExistence type="inferred from homology"/>
<dbReference type="EMBL" id="JAGSSW010000005">
    <property type="protein sequence ID" value="MBR8464147.1"/>
    <property type="molecule type" value="Genomic_DNA"/>
</dbReference>
<evidence type="ECO:0000256" key="2">
    <source>
        <dbReference type="ARBA" id="ARBA00010527"/>
    </source>
</evidence>
<dbReference type="PANTHER" id="PTHR12428">
    <property type="entry name" value="OXA1"/>
    <property type="match status" value="1"/>
</dbReference>
<evidence type="ECO:0000256" key="12">
    <source>
        <dbReference type="ARBA" id="ARBA00033342"/>
    </source>
</evidence>
<evidence type="ECO:0000259" key="14">
    <source>
        <dbReference type="Pfam" id="PF02096"/>
    </source>
</evidence>
<accession>A0ABS5HJ42</accession>